<evidence type="ECO:0000313" key="2">
    <source>
        <dbReference type="EMBL" id="EJT71588.1"/>
    </source>
</evidence>
<dbReference type="RefSeq" id="XP_009226985.1">
    <property type="nucleotide sequence ID" value="XM_009228721.1"/>
</dbReference>
<reference evidence="2" key="2">
    <citation type="submission" date="2010-07" db="EMBL/GenBank/DDBJ databases">
        <authorList>
            <consortium name="The Broad Institute Genome Sequencing Platform"/>
            <consortium name="Broad Institute Genome Sequencing Center for Infectious Disease"/>
            <person name="Ma L.-J."/>
            <person name="Dead R."/>
            <person name="Young S."/>
            <person name="Zeng Q."/>
            <person name="Koehrsen M."/>
            <person name="Alvarado L."/>
            <person name="Berlin A."/>
            <person name="Chapman S.B."/>
            <person name="Chen Z."/>
            <person name="Freedman E."/>
            <person name="Gellesch M."/>
            <person name="Goldberg J."/>
            <person name="Griggs A."/>
            <person name="Gujja S."/>
            <person name="Heilman E.R."/>
            <person name="Heiman D."/>
            <person name="Hepburn T."/>
            <person name="Howarth C."/>
            <person name="Jen D."/>
            <person name="Larson L."/>
            <person name="Mehta T."/>
            <person name="Neiman D."/>
            <person name="Pearson M."/>
            <person name="Roberts A."/>
            <person name="Saif S."/>
            <person name="Shea T."/>
            <person name="Shenoy N."/>
            <person name="Sisk P."/>
            <person name="Stolte C."/>
            <person name="Sykes S."/>
            <person name="Walk T."/>
            <person name="White J."/>
            <person name="Yandava C."/>
            <person name="Haas B."/>
            <person name="Nusbaum C."/>
            <person name="Birren B."/>
        </authorList>
    </citation>
    <scope>NUCLEOTIDE SEQUENCE</scope>
    <source>
        <strain evidence="2">R3-111a-1</strain>
    </source>
</reference>
<dbReference type="GeneID" id="20351301"/>
<dbReference type="AlphaFoldDB" id="J3PBH1"/>
<dbReference type="EnsemblFungi" id="EJT71588">
    <property type="protein sequence ID" value="EJT71588"/>
    <property type="gene ID" value="GGTG_10843"/>
</dbReference>
<evidence type="ECO:0000313" key="3">
    <source>
        <dbReference type="EnsemblFungi" id="EJT71588"/>
    </source>
</evidence>
<protein>
    <submittedName>
        <fullName evidence="2 3">Uncharacterized protein</fullName>
    </submittedName>
</protein>
<reference evidence="3" key="4">
    <citation type="journal article" date="2015" name="G3 (Bethesda)">
        <title>Genome sequences of three phytopathogenic species of the Magnaporthaceae family of fungi.</title>
        <authorList>
            <person name="Okagaki L.H."/>
            <person name="Nunes C.C."/>
            <person name="Sailsbery J."/>
            <person name="Clay B."/>
            <person name="Brown D."/>
            <person name="John T."/>
            <person name="Oh Y."/>
            <person name="Young N."/>
            <person name="Fitzgerald M."/>
            <person name="Haas B.J."/>
            <person name="Zeng Q."/>
            <person name="Young S."/>
            <person name="Adiconis X."/>
            <person name="Fan L."/>
            <person name="Levin J.Z."/>
            <person name="Mitchell T.K."/>
            <person name="Okubara P.A."/>
            <person name="Farman M.L."/>
            <person name="Kohn L.M."/>
            <person name="Birren B."/>
            <person name="Ma L.-J."/>
            <person name="Dean R.A."/>
        </authorList>
    </citation>
    <scope>NUCLEOTIDE SEQUENCE</scope>
    <source>
        <strain evidence="3">R3-111a-1</strain>
    </source>
</reference>
<organism evidence="2">
    <name type="scientific">Gaeumannomyces tritici (strain R3-111a-1)</name>
    <name type="common">Wheat and barley take-all root rot fungus</name>
    <name type="synonym">Gaeumannomyces graminis var. tritici</name>
    <dbReference type="NCBI Taxonomy" id="644352"/>
    <lineage>
        <taxon>Eukaryota</taxon>
        <taxon>Fungi</taxon>
        <taxon>Dikarya</taxon>
        <taxon>Ascomycota</taxon>
        <taxon>Pezizomycotina</taxon>
        <taxon>Sordariomycetes</taxon>
        <taxon>Sordariomycetidae</taxon>
        <taxon>Magnaporthales</taxon>
        <taxon>Magnaporthaceae</taxon>
        <taxon>Gaeumannomyces</taxon>
    </lineage>
</organism>
<evidence type="ECO:0000313" key="4">
    <source>
        <dbReference type="Proteomes" id="UP000006039"/>
    </source>
</evidence>
<feature type="compositionally biased region" description="Gly residues" evidence="1">
    <location>
        <begin position="54"/>
        <end position="66"/>
    </location>
</feature>
<dbReference type="VEuPathDB" id="FungiDB:GGTG_10843"/>
<reference evidence="4" key="1">
    <citation type="submission" date="2010-07" db="EMBL/GenBank/DDBJ databases">
        <title>The genome sequence of Gaeumannomyces graminis var. tritici strain R3-111a-1.</title>
        <authorList>
            <consortium name="The Broad Institute Genome Sequencing Platform"/>
            <person name="Ma L.-J."/>
            <person name="Dead R."/>
            <person name="Young S."/>
            <person name="Zeng Q."/>
            <person name="Koehrsen M."/>
            <person name="Alvarado L."/>
            <person name="Berlin A."/>
            <person name="Chapman S.B."/>
            <person name="Chen Z."/>
            <person name="Freedman E."/>
            <person name="Gellesch M."/>
            <person name="Goldberg J."/>
            <person name="Griggs A."/>
            <person name="Gujja S."/>
            <person name="Heilman E.R."/>
            <person name="Heiman D."/>
            <person name="Hepburn T."/>
            <person name="Howarth C."/>
            <person name="Jen D."/>
            <person name="Larson L."/>
            <person name="Mehta T."/>
            <person name="Neiman D."/>
            <person name="Pearson M."/>
            <person name="Roberts A."/>
            <person name="Saif S."/>
            <person name="Shea T."/>
            <person name="Shenoy N."/>
            <person name="Sisk P."/>
            <person name="Stolte C."/>
            <person name="Sykes S."/>
            <person name="Walk T."/>
            <person name="White J."/>
            <person name="Yandava C."/>
            <person name="Haas B."/>
            <person name="Nusbaum C."/>
            <person name="Birren B."/>
        </authorList>
    </citation>
    <scope>NUCLEOTIDE SEQUENCE [LARGE SCALE GENOMIC DNA]</scope>
    <source>
        <strain evidence="4">R3-111a-1</strain>
    </source>
</reference>
<feature type="region of interest" description="Disordered" evidence="1">
    <location>
        <begin position="36"/>
        <end position="68"/>
    </location>
</feature>
<gene>
    <name evidence="3" type="primary">20351301</name>
    <name evidence="2" type="ORF">GGTG_10843</name>
</gene>
<keyword evidence="4" id="KW-1185">Reference proteome</keyword>
<proteinExistence type="predicted"/>
<feature type="region of interest" description="Disordered" evidence="1">
    <location>
        <begin position="1"/>
        <end position="22"/>
    </location>
</feature>
<evidence type="ECO:0000256" key="1">
    <source>
        <dbReference type="SAM" id="MobiDB-lite"/>
    </source>
</evidence>
<sequence length="223" mass="23520">MQRPNREAPSDPPAWLLPTRAGDDWLGRDESLSLRSFHRPAPSSTGGCASAGVGTQGQEGGGGSGLGEQRIEKTIEDGRAGVCLGSMTNSWLLVSTVAEEAGVGRVWHYARAPAVADQRPQNVKLVEVITLSAMGACSMRDLAAGFVVGLAISWTPPPPPPPPPSFFCHRRGAKGNKRPSPGLGSACVPWAPYLGLAYVPPVSVPPQNGAFIEHDMDHRGGWR</sequence>
<name>J3PBH1_GAET3</name>
<reference evidence="3" key="5">
    <citation type="submission" date="2018-04" db="UniProtKB">
        <authorList>
            <consortium name="EnsemblFungi"/>
        </authorList>
    </citation>
    <scope>IDENTIFICATION</scope>
    <source>
        <strain evidence="3">R3-111a-1</strain>
    </source>
</reference>
<accession>J3PBH1</accession>
<dbReference type="EMBL" id="GL385400">
    <property type="protein sequence ID" value="EJT71588.1"/>
    <property type="molecule type" value="Genomic_DNA"/>
</dbReference>
<dbReference type="Proteomes" id="UP000006039">
    <property type="component" value="Unassembled WGS sequence"/>
</dbReference>
<reference evidence="2" key="3">
    <citation type="submission" date="2010-09" db="EMBL/GenBank/DDBJ databases">
        <title>Annotation of Gaeumannomyces graminis var. tritici R3-111a-1.</title>
        <authorList>
            <consortium name="The Broad Institute Genome Sequencing Platform"/>
            <person name="Ma L.-J."/>
            <person name="Dead R."/>
            <person name="Young S.K."/>
            <person name="Zeng Q."/>
            <person name="Gargeya S."/>
            <person name="Fitzgerald M."/>
            <person name="Haas B."/>
            <person name="Abouelleil A."/>
            <person name="Alvarado L."/>
            <person name="Arachchi H.M."/>
            <person name="Berlin A."/>
            <person name="Brown A."/>
            <person name="Chapman S.B."/>
            <person name="Chen Z."/>
            <person name="Dunbar C."/>
            <person name="Freedman E."/>
            <person name="Gearin G."/>
            <person name="Gellesch M."/>
            <person name="Goldberg J."/>
            <person name="Griggs A."/>
            <person name="Gujja S."/>
            <person name="Heiman D."/>
            <person name="Howarth C."/>
            <person name="Larson L."/>
            <person name="Lui A."/>
            <person name="MacDonald P.J.P."/>
            <person name="Mehta T."/>
            <person name="Montmayeur A."/>
            <person name="Murphy C."/>
            <person name="Neiman D."/>
            <person name="Pearson M."/>
            <person name="Priest M."/>
            <person name="Roberts A."/>
            <person name="Saif S."/>
            <person name="Shea T."/>
            <person name="Shenoy N."/>
            <person name="Sisk P."/>
            <person name="Stolte C."/>
            <person name="Sykes S."/>
            <person name="Yandava C."/>
            <person name="Wortman J."/>
            <person name="Nusbaum C."/>
            <person name="Birren B."/>
        </authorList>
    </citation>
    <scope>NUCLEOTIDE SEQUENCE</scope>
    <source>
        <strain evidence="2">R3-111a-1</strain>
    </source>
</reference>
<dbReference type="HOGENOM" id="CLU_1240217_0_0_1"/>